<reference evidence="1" key="1">
    <citation type="submission" date="2014-09" db="EMBL/GenBank/DDBJ databases">
        <authorList>
            <person name="Magalhaes I.L.F."/>
            <person name="Oliveira U."/>
            <person name="Santos F.R."/>
            <person name="Vidigal T.H.D.A."/>
            <person name="Brescovit A.D."/>
            <person name="Santos A.J."/>
        </authorList>
    </citation>
    <scope>NUCLEOTIDE SEQUENCE</scope>
    <source>
        <tissue evidence="1">Shoot tissue taken approximately 20 cm above the soil surface</tissue>
    </source>
</reference>
<sequence>MLHKQSAILVAVTIVRSDFFLLRPNSIRFAGGSWY</sequence>
<accession>A0A0A9B234</accession>
<name>A0A0A9B234_ARUDO</name>
<dbReference type="AlphaFoldDB" id="A0A0A9B234"/>
<dbReference type="EMBL" id="GBRH01241712">
    <property type="protein sequence ID" value="JAD56183.1"/>
    <property type="molecule type" value="Transcribed_RNA"/>
</dbReference>
<organism evidence="1">
    <name type="scientific">Arundo donax</name>
    <name type="common">Giant reed</name>
    <name type="synonym">Donax arundinaceus</name>
    <dbReference type="NCBI Taxonomy" id="35708"/>
    <lineage>
        <taxon>Eukaryota</taxon>
        <taxon>Viridiplantae</taxon>
        <taxon>Streptophyta</taxon>
        <taxon>Embryophyta</taxon>
        <taxon>Tracheophyta</taxon>
        <taxon>Spermatophyta</taxon>
        <taxon>Magnoliopsida</taxon>
        <taxon>Liliopsida</taxon>
        <taxon>Poales</taxon>
        <taxon>Poaceae</taxon>
        <taxon>PACMAD clade</taxon>
        <taxon>Arundinoideae</taxon>
        <taxon>Arundineae</taxon>
        <taxon>Arundo</taxon>
    </lineage>
</organism>
<protein>
    <submittedName>
        <fullName evidence="1">Uncharacterized protein</fullName>
    </submittedName>
</protein>
<reference evidence="1" key="2">
    <citation type="journal article" date="2015" name="Data Brief">
        <title>Shoot transcriptome of the giant reed, Arundo donax.</title>
        <authorList>
            <person name="Barrero R.A."/>
            <person name="Guerrero F.D."/>
            <person name="Moolhuijzen P."/>
            <person name="Goolsby J.A."/>
            <person name="Tidwell J."/>
            <person name="Bellgard S.E."/>
            <person name="Bellgard M.I."/>
        </authorList>
    </citation>
    <scope>NUCLEOTIDE SEQUENCE</scope>
    <source>
        <tissue evidence="1">Shoot tissue taken approximately 20 cm above the soil surface</tissue>
    </source>
</reference>
<evidence type="ECO:0000313" key="1">
    <source>
        <dbReference type="EMBL" id="JAD56183.1"/>
    </source>
</evidence>
<proteinExistence type="predicted"/>